<feature type="domain" description="DSBA-like thioredoxin" evidence="1">
    <location>
        <begin position="3"/>
        <end position="203"/>
    </location>
</feature>
<dbReference type="PATRIC" id="fig|500635.8.peg.1672"/>
<dbReference type="GeneID" id="93481964"/>
<proteinExistence type="predicted"/>
<accession>C9KP43</accession>
<evidence type="ECO:0000259" key="1">
    <source>
        <dbReference type="Pfam" id="PF01323"/>
    </source>
</evidence>
<dbReference type="Gene3D" id="3.40.30.10">
    <property type="entry name" value="Glutaredoxin"/>
    <property type="match status" value="1"/>
</dbReference>
<name>C9KP43_9FIRM</name>
<protein>
    <submittedName>
        <fullName evidence="2">DsbA-like protein</fullName>
    </submittedName>
</protein>
<gene>
    <name evidence="2" type="ORF">MITSMUL_04998</name>
</gene>
<reference evidence="2" key="1">
    <citation type="submission" date="2009-09" db="EMBL/GenBank/DDBJ databases">
        <authorList>
            <person name="Weinstock G."/>
            <person name="Sodergren E."/>
            <person name="Clifton S."/>
            <person name="Fulton L."/>
            <person name="Fulton B."/>
            <person name="Courtney L."/>
            <person name="Fronick C."/>
            <person name="Harrison M."/>
            <person name="Strong C."/>
            <person name="Farmer C."/>
            <person name="Delahaunty K."/>
            <person name="Markovic C."/>
            <person name="Hall O."/>
            <person name="Minx P."/>
            <person name="Tomlinson C."/>
            <person name="Mitreva M."/>
            <person name="Nelson J."/>
            <person name="Hou S."/>
            <person name="Wollam A."/>
            <person name="Pepin K.H."/>
            <person name="Johnson M."/>
            <person name="Bhonagiri V."/>
            <person name="Nash W.E."/>
            <person name="Warren W."/>
            <person name="Chinwalla A."/>
            <person name="Mardis E.R."/>
            <person name="Wilson R.K."/>
        </authorList>
    </citation>
    <scope>NUCLEOTIDE SEQUENCE [LARGE SCALE GENOMIC DNA]</scope>
    <source>
        <strain evidence="2">DSM 20544</strain>
    </source>
</reference>
<dbReference type="GO" id="GO:0016491">
    <property type="term" value="F:oxidoreductase activity"/>
    <property type="evidence" value="ECO:0007669"/>
    <property type="project" value="InterPro"/>
</dbReference>
<dbReference type="InterPro" id="IPR001853">
    <property type="entry name" value="DSBA-like_thioredoxin_dom"/>
</dbReference>
<dbReference type="InterPro" id="IPR036249">
    <property type="entry name" value="Thioredoxin-like_sf"/>
</dbReference>
<dbReference type="PANTHER" id="PTHR13887:SF41">
    <property type="entry name" value="THIOREDOXIN SUPERFAMILY PROTEIN"/>
    <property type="match status" value="1"/>
</dbReference>
<comment type="caution">
    <text evidence="2">The sequence shown here is derived from an EMBL/GenBank/DDBJ whole genome shotgun (WGS) entry which is preliminary data.</text>
</comment>
<sequence>MKIELWSDYACPFCYIGEKRLEKALAEIDGGDKVEVEFKSFELDPYASREVVSSTLDRFAVKYHLSKEEAAERIEAISRMGRSEGIDFRYISTRYTNTFDSLRLTKYAQAKGKSEIITQLFDAYFTKNLELADHDVLKNIAGQCGLDSEEVSAVLASDRYAAEVRTDEQEAMERGIHGVPYFLINGKYTASGAQPTAMLKEAIEKILAEEASAASLEGMVCGANGCNFAQ</sequence>
<dbReference type="HOGENOM" id="CLU_069253_0_2_9"/>
<evidence type="ECO:0000313" key="2">
    <source>
        <dbReference type="EMBL" id="EEX67998.1"/>
    </source>
</evidence>
<dbReference type="STRING" id="500635.MITSMUL_04998"/>
<dbReference type="SUPFAM" id="SSF52833">
    <property type="entry name" value="Thioredoxin-like"/>
    <property type="match status" value="1"/>
</dbReference>
<dbReference type="EMBL" id="ABWK02000020">
    <property type="protein sequence ID" value="EEX67998.1"/>
    <property type="molecule type" value="Genomic_DNA"/>
</dbReference>
<evidence type="ECO:0000313" key="3">
    <source>
        <dbReference type="Proteomes" id="UP000003671"/>
    </source>
</evidence>
<organism evidence="2 3">
    <name type="scientific">Mitsuokella multacida DSM 20544</name>
    <dbReference type="NCBI Taxonomy" id="500635"/>
    <lineage>
        <taxon>Bacteria</taxon>
        <taxon>Bacillati</taxon>
        <taxon>Bacillota</taxon>
        <taxon>Negativicutes</taxon>
        <taxon>Selenomonadales</taxon>
        <taxon>Selenomonadaceae</taxon>
        <taxon>Mitsuokella</taxon>
    </lineage>
</organism>
<dbReference type="CDD" id="cd03024">
    <property type="entry name" value="DsbA_FrnE"/>
    <property type="match status" value="1"/>
</dbReference>
<dbReference type="Proteomes" id="UP000003671">
    <property type="component" value="Unassembled WGS sequence"/>
</dbReference>
<keyword evidence="3" id="KW-1185">Reference proteome</keyword>
<dbReference type="Pfam" id="PF01323">
    <property type="entry name" value="DSBA"/>
    <property type="match status" value="1"/>
</dbReference>
<dbReference type="PANTHER" id="PTHR13887">
    <property type="entry name" value="GLUTATHIONE S-TRANSFERASE KAPPA"/>
    <property type="match status" value="1"/>
</dbReference>
<dbReference type="eggNOG" id="COG2761">
    <property type="taxonomic scope" value="Bacteria"/>
</dbReference>
<dbReference type="AlphaFoldDB" id="C9KP43"/>
<dbReference type="RefSeq" id="WP_005841986.1">
    <property type="nucleotide sequence ID" value="NZ_GG697142.2"/>
</dbReference>